<evidence type="ECO:0000256" key="1">
    <source>
        <dbReference type="SAM" id="MobiDB-lite"/>
    </source>
</evidence>
<accession>A0ABV8BSD3</accession>
<evidence type="ECO:0000256" key="2">
    <source>
        <dbReference type="SAM" id="SignalP"/>
    </source>
</evidence>
<feature type="signal peptide" evidence="2">
    <location>
        <begin position="1"/>
        <end position="26"/>
    </location>
</feature>
<dbReference type="EMBL" id="JBHRZI010000015">
    <property type="protein sequence ID" value="MFC3893291.1"/>
    <property type="molecule type" value="Genomic_DNA"/>
</dbReference>
<name>A0ABV8BSD3_9PSEU</name>
<comment type="caution">
    <text evidence="3">The sequence shown here is derived from an EMBL/GenBank/DDBJ whole genome shotgun (WGS) entry which is preliminary data.</text>
</comment>
<proteinExistence type="predicted"/>
<dbReference type="RefSeq" id="WP_382373721.1">
    <property type="nucleotide sequence ID" value="NZ_JBHRZI010000015.1"/>
</dbReference>
<keyword evidence="2" id="KW-0732">Signal</keyword>
<evidence type="ECO:0000313" key="4">
    <source>
        <dbReference type="Proteomes" id="UP001595690"/>
    </source>
</evidence>
<dbReference type="Proteomes" id="UP001595690">
    <property type="component" value="Unassembled WGS sequence"/>
</dbReference>
<feature type="compositionally biased region" description="Basic and acidic residues" evidence="1">
    <location>
        <begin position="36"/>
        <end position="50"/>
    </location>
</feature>
<reference evidence="4" key="1">
    <citation type="journal article" date="2019" name="Int. J. Syst. Evol. Microbiol.">
        <title>The Global Catalogue of Microorganisms (GCM) 10K type strain sequencing project: providing services to taxonomists for standard genome sequencing and annotation.</title>
        <authorList>
            <consortium name="The Broad Institute Genomics Platform"/>
            <consortium name="The Broad Institute Genome Sequencing Center for Infectious Disease"/>
            <person name="Wu L."/>
            <person name="Ma J."/>
        </authorList>
    </citation>
    <scope>NUCLEOTIDE SEQUENCE [LARGE SCALE GENOMIC DNA]</scope>
    <source>
        <strain evidence="4">CGMCC 4.7405</strain>
    </source>
</reference>
<evidence type="ECO:0000313" key="3">
    <source>
        <dbReference type="EMBL" id="MFC3893291.1"/>
    </source>
</evidence>
<feature type="chain" id="PRO_5046988750" evidence="2">
    <location>
        <begin position="27"/>
        <end position="104"/>
    </location>
</feature>
<sequence length="104" mass="11057">MRSVLLAVVVALCAVLTPAVTPVAIGAPPPKSKTSVPKEEAPREERETNRLRVPAAVERTAPATRRPVEAVAVAPRPDAVVVPVSEAEPIAVWRTPPALQVFRN</sequence>
<feature type="region of interest" description="Disordered" evidence="1">
    <location>
        <begin position="23"/>
        <end position="50"/>
    </location>
</feature>
<protein>
    <submittedName>
        <fullName evidence="3">Uncharacterized protein</fullName>
    </submittedName>
</protein>
<keyword evidence="4" id="KW-1185">Reference proteome</keyword>
<organism evidence="3 4">
    <name type="scientific">Lentzea rhizosphaerae</name>
    <dbReference type="NCBI Taxonomy" id="2041025"/>
    <lineage>
        <taxon>Bacteria</taxon>
        <taxon>Bacillati</taxon>
        <taxon>Actinomycetota</taxon>
        <taxon>Actinomycetes</taxon>
        <taxon>Pseudonocardiales</taxon>
        <taxon>Pseudonocardiaceae</taxon>
        <taxon>Lentzea</taxon>
    </lineage>
</organism>
<gene>
    <name evidence="3" type="ORF">ACFOWZ_17600</name>
</gene>